<dbReference type="AlphaFoldDB" id="A0A1F7G821"/>
<evidence type="ECO:0000313" key="1">
    <source>
        <dbReference type="EMBL" id="OGK15077.1"/>
    </source>
</evidence>
<name>A0A1F7G821_9BACT</name>
<reference evidence="1 2" key="1">
    <citation type="journal article" date="2016" name="Nat. Commun.">
        <title>Thousands of microbial genomes shed light on interconnected biogeochemical processes in an aquifer system.</title>
        <authorList>
            <person name="Anantharaman K."/>
            <person name="Brown C.T."/>
            <person name="Hug L.A."/>
            <person name="Sharon I."/>
            <person name="Castelle C.J."/>
            <person name="Probst A.J."/>
            <person name="Thomas B.C."/>
            <person name="Singh A."/>
            <person name="Wilkins M.J."/>
            <person name="Karaoz U."/>
            <person name="Brodie E.L."/>
            <person name="Williams K.H."/>
            <person name="Hubbard S.S."/>
            <person name="Banfield J.F."/>
        </authorList>
    </citation>
    <scope>NUCLEOTIDE SEQUENCE [LARGE SCALE GENOMIC DNA]</scope>
</reference>
<organism evidence="1 2">
    <name type="scientific">Candidatus Roizmanbacteria bacterium RIFCSPHIGHO2_01_FULL_39_12b</name>
    <dbReference type="NCBI Taxonomy" id="1802030"/>
    <lineage>
        <taxon>Bacteria</taxon>
        <taxon>Candidatus Roizmaniibacteriota</taxon>
    </lineage>
</organism>
<dbReference type="EMBL" id="MFZF01000035">
    <property type="protein sequence ID" value="OGK15077.1"/>
    <property type="molecule type" value="Genomic_DNA"/>
</dbReference>
<evidence type="ECO:0000313" key="2">
    <source>
        <dbReference type="Proteomes" id="UP000178372"/>
    </source>
</evidence>
<proteinExistence type="predicted"/>
<evidence type="ECO:0008006" key="3">
    <source>
        <dbReference type="Google" id="ProtNLM"/>
    </source>
</evidence>
<gene>
    <name evidence="1" type="ORF">A2690_02270</name>
</gene>
<protein>
    <recommendedName>
        <fullName evidence="3">Antitoxin</fullName>
    </recommendedName>
</protein>
<sequence length="84" mass="9664">MQYMHIVNVSASELKNNVSNVLNDVYFNKKTAVIKRYGEIIAKIVPVDKESKSTRSILNKYFGALPDFPDISKERTFRKRDIGL</sequence>
<comment type="caution">
    <text evidence="1">The sequence shown here is derived from an EMBL/GenBank/DDBJ whole genome shotgun (WGS) entry which is preliminary data.</text>
</comment>
<dbReference type="Proteomes" id="UP000178372">
    <property type="component" value="Unassembled WGS sequence"/>
</dbReference>
<accession>A0A1F7G821</accession>